<evidence type="ECO:0000313" key="2">
    <source>
        <dbReference type="EMBL" id="HGS88469.1"/>
    </source>
</evidence>
<dbReference type="EMBL" id="DSXR01000127">
    <property type="protein sequence ID" value="HGS88469.1"/>
    <property type="molecule type" value="Genomic_DNA"/>
</dbReference>
<sequence length="469" mass="50409">MKSVSGRIVAVLVLLALLSGLGATAYAGTFSRYWADDYCYAAVVQRDGLIQGVQYWYQNGGNRFAAFLAVGLSEFFGQKAVSVLPALLLAGWVWAAYYALKGAVRLAGWRVSRLWLWTAAAGWVFVAVYTSPDRLQTLYWRMGLLHYSLPLVLLLLQAGILLNAPAGLSGGRLVLVTVANGLLALFSAGLSETAAALQTTFYLLASGWLLLRGGAEKRVWPVVLIGGLGASLLAMLIMALSPANAWRQALLPPPPTLTVLVQFVLRYTLDFVLDTLRTLPLPLAVWLGLCAALSWLLPADRQNQPQAVFTAGLLLAAGLLATAAAIAPSAYAGLQYPAGRALMTARFPLLSGLGLAAAVSGIWLKGRLSSAAQRWVSVSALIILLLVGAYVLRATQLPLSEAQVLAVKAARWDARQAEILSQRAVGFQIIRVREVDVVSTLEDLTPQPEHWVNGCAADYYQVEQILAER</sequence>
<feature type="transmembrane region" description="Helical" evidence="1">
    <location>
        <begin position="375"/>
        <end position="392"/>
    </location>
</feature>
<reference evidence="2" key="1">
    <citation type="journal article" date="2020" name="mSystems">
        <title>Genome- and Community-Level Interaction Insights into Carbon Utilization and Element Cycling Functions of Hydrothermarchaeota in Hydrothermal Sediment.</title>
        <authorList>
            <person name="Zhou Z."/>
            <person name="Liu Y."/>
            <person name="Xu W."/>
            <person name="Pan J."/>
            <person name="Luo Z.H."/>
            <person name="Li M."/>
        </authorList>
    </citation>
    <scope>NUCLEOTIDE SEQUENCE [LARGE SCALE GENOMIC DNA]</scope>
    <source>
        <strain evidence="2">SpSt-556</strain>
    </source>
</reference>
<feature type="transmembrane region" description="Helical" evidence="1">
    <location>
        <begin position="171"/>
        <end position="188"/>
    </location>
</feature>
<proteinExistence type="predicted"/>
<feature type="transmembrane region" description="Helical" evidence="1">
    <location>
        <begin position="279"/>
        <end position="297"/>
    </location>
</feature>
<comment type="caution">
    <text evidence="2">The sequence shown here is derived from an EMBL/GenBank/DDBJ whole genome shotgun (WGS) entry which is preliminary data.</text>
</comment>
<name>A0A7C4Q5B2_9CHLR</name>
<evidence type="ECO:0008006" key="3">
    <source>
        <dbReference type="Google" id="ProtNLM"/>
    </source>
</evidence>
<feature type="transmembrane region" description="Helical" evidence="1">
    <location>
        <begin position="80"/>
        <end position="100"/>
    </location>
</feature>
<evidence type="ECO:0000256" key="1">
    <source>
        <dbReference type="SAM" id="Phobius"/>
    </source>
</evidence>
<gene>
    <name evidence="2" type="ORF">ENT17_12775</name>
</gene>
<dbReference type="AlphaFoldDB" id="A0A7C4Q5B2"/>
<dbReference type="InterPro" id="IPR045691">
    <property type="entry name" value="DUF6056"/>
</dbReference>
<keyword evidence="1" id="KW-0472">Membrane</keyword>
<dbReference type="Pfam" id="PF19528">
    <property type="entry name" value="DUF6056"/>
    <property type="match status" value="1"/>
</dbReference>
<feature type="transmembrane region" description="Helical" evidence="1">
    <location>
        <begin position="343"/>
        <end position="363"/>
    </location>
</feature>
<feature type="transmembrane region" description="Helical" evidence="1">
    <location>
        <begin position="144"/>
        <end position="164"/>
    </location>
</feature>
<keyword evidence="1" id="KW-1133">Transmembrane helix</keyword>
<feature type="transmembrane region" description="Helical" evidence="1">
    <location>
        <begin position="223"/>
        <end position="243"/>
    </location>
</feature>
<feature type="transmembrane region" description="Helical" evidence="1">
    <location>
        <begin position="112"/>
        <end position="132"/>
    </location>
</feature>
<protein>
    <recommendedName>
        <fullName evidence="3">Glycosyltransferase RgtA/B/C/D-like domain-containing protein</fullName>
    </recommendedName>
</protein>
<feature type="transmembrane region" description="Helical" evidence="1">
    <location>
        <begin position="309"/>
        <end position="331"/>
    </location>
</feature>
<keyword evidence="1" id="KW-0812">Transmembrane</keyword>
<accession>A0A7C4Q5B2</accession>
<feature type="transmembrane region" description="Helical" evidence="1">
    <location>
        <begin position="194"/>
        <end position="211"/>
    </location>
</feature>
<organism evidence="2">
    <name type="scientific">Bellilinea caldifistulae</name>
    <dbReference type="NCBI Taxonomy" id="360411"/>
    <lineage>
        <taxon>Bacteria</taxon>
        <taxon>Bacillati</taxon>
        <taxon>Chloroflexota</taxon>
        <taxon>Anaerolineae</taxon>
        <taxon>Anaerolineales</taxon>
        <taxon>Anaerolineaceae</taxon>
        <taxon>Bellilinea</taxon>
    </lineage>
</organism>